<name>A0ABS4GMQ2_9BACL</name>
<evidence type="ECO:0000313" key="2">
    <source>
        <dbReference type="EMBL" id="MBP1931516.1"/>
    </source>
</evidence>
<evidence type="ECO:0000313" key="3">
    <source>
        <dbReference type="Proteomes" id="UP001519343"/>
    </source>
</evidence>
<proteinExistence type="predicted"/>
<dbReference type="InterPro" id="IPR036061">
    <property type="entry name" value="CheW-like_dom_sf"/>
</dbReference>
<dbReference type="EMBL" id="JAGGKT010000003">
    <property type="protein sequence ID" value="MBP1931516.1"/>
    <property type="molecule type" value="Genomic_DNA"/>
</dbReference>
<dbReference type="InterPro" id="IPR039315">
    <property type="entry name" value="CheW"/>
</dbReference>
<dbReference type="PANTHER" id="PTHR22617">
    <property type="entry name" value="CHEMOTAXIS SENSOR HISTIDINE KINASE-RELATED"/>
    <property type="match status" value="1"/>
</dbReference>
<dbReference type="PROSITE" id="PS50851">
    <property type="entry name" value="CHEW"/>
    <property type="match status" value="1"/>
</dbReference>
<reference evidence="2 3" key="1">
    <citation type="submission" date="2021-03" db="EMBL/GenBank/DDBJ databases">
        <title>Genomic Encyclopedia of Type Strains, Phase IV (KMG-IV): sequencing the most valuable type-strain genomes for metagenomic binning, comparative biology and taxonomic classification.</title>
        <authorList>
            <person name="Goeker M."/>
        </authorList>
    </citation>
    <scope>NUCLEOTIDE SEQUENCE [LARGE SCALE GENOMIC DNA]</scope>
    <source>
        <strain evidence="2 3">DSM 24738</strain>
    </source>
</reference>
<protein>
    <submittedName>
        <fullName evidence="2">Purine-binding chemotaxis protein CheW</fullName>
    </submittedName>
</protein>
<dbReference type="CDD" id="cd00732">
    <property type="entry name" value="CheW"/>
    <property type="match status" value="1"/>
</dbReference>
<keyword evidence="3" id="KW-1185">Reference proteome</keyword>
<feature type="domain" description="CheW-like" evidence="1">
    <location>
        <begin position="4"/>
        <end position="144"/>
    </location>
</feature>
<sequence>MSDEKKIIVFRLLDQEYGVELKYVKSIERLESVTKVPRTPKFVKGVINLRGIVTPIIDLKERLGLPQAELTEESRVIIVELDGLEAGFIVDSANDVLDIPLQSIEPAPNVFQGVRFEFLEGIAKLDQRLLVLLNFNKVLNLEEMDQLSKVEGL</sequence>
<comment type="caution">
    <text evidence="2">The sequence shown here is derived from an EMBL/GenBank/DDBJ whole genome shotgun (WGS) entry which is preliminary data.</text>
</comment>
<gene>
    <name evidence="2" type="ORF">J2Z37_001517</name>
</gene>
<dbReference type="PANTHER" id="PTHR22617:SF23">
    <property type="entry name" value="CHEMOTAXIS PROTEIN CHEW"/>
    <property type="match status" value="1"/>
</dbReference>
<accession>A0ABS4GMQ2</accession>
<evidence type="ECO:0000259" key="1">
    <source>
        <dbReference type="PROSITE" id="PS50851"/>
    </source>
</evidence>
<dbReference type="Gene3D" id="2.30.30.40">
    <property type="entry name" value="SH3 Domains"/>
    <property type="match status" value="1"/>
</dbReference>
<dbReference type="SUPFAM" id="SSF50341">
    <property type="entry name" value="CheW-like"/>
    <property type="match status" value="1"/>
</dbReference>
<organism evidence="2 3">
    <name type="scientific">Ammoniphilus resinae</name>
    <dbReference type="NCBI Taxonomy" id="861532"/>
    <lineage>
        <taxon>Bacteria</taxon>
        <taxon>Bacillati</taxon>
        <taxon>Bacillota</taxon>
        <taxon>Bacilli</taxon>
        <taxon>Bacillales</taxon>
        <taxon>Paenibacillaceae</taxon>
        <taxon>Aneurinibacillus group</taxon>
        <taxon>Ammoniphilus</taxon>
    </lineage>
</organism>
<dbReference type="Proteomes" id="UP001519343">
    <property type="component" value="Unassembled WGS sequence"/>
</dbReference>
<dbReference type="Pfam" id="PF01584">
    <property type="entry name" value="CheW"/>
    <property type="match status" value="1"/>
</dbReference>
<dbReference type="InterPro" id="IPR002545">
    <property type="entry name" value="CheW-lke_dom"/>
</dbReference>
<dbReference type="SMART" id="SM00260">
    <property type="entry name" value="CheW"/>
    <property type="match status" value="1"/>
</dbReference>
<dbReference type="Gene3D" id="2.40.50.180">
    <property type="entry name" value="CheA-289, Domain 4"/>
    <property type="match status" value="1"/>
</dbReference>